<dbReference type="GO" id="GO:0003677">
    <property type="term" value="F:DNA binding"/>
    <property type="evidence" value="ECO:0007669"/>
    <property type="project" value="InterPro"/>
</dbReference>
<dbReference type="InterPro" id="IPR049050">
    <property type="entry name" value="nSTAND3"/>
</dbReference>
<dbReference type="Pfam" id="PF20720">
    <property type="entry name" value="nSTAND3"/>
    <property type="match status" value="1"/>
</dbReference>
<keyword evidence="4" id="KW-1185">Reference proteome</keyword>
<dbReference type="GO" id="GO:0004519">
    <property type="term" value="F:endonuclease activity"/>
    <property type="evidence" value="ECO:0007669"/>
    <property type="project" value="InterPro"/>
</dbReference>
<dbReference type="Gene3D" id="3.40.1350.10">
    <property type="match status" value="1"/>
</dbReference>
<evidence type="ECO:0000313" key="4">
    <source>
        <dbReference type="Proteomes" id="UP000309033"/>
    </source>
</evidence>
<dbReference type="AlphaFoldDB" id="A0A5R8ZMH9"/>
<feature type="domain" description="Restriction endonuclease type IV Mrr" evidence="1">
    <location>
        <begin position="19"/>
        <end position="84"/>
    </location>
</feature>
<evidence type="ECO:0000259" key="1">
    <source>
        <dbReference type="Pfam" id="PF04471"/>
    </source>
</evidence>
<gene>
    <name evidence="3" type="ORF">FED44_00555</name>
</gene>
<evidence type="ECO:0000259" key="2">
    <source>
        <dbReference type="Pfam" id="PF20720"/>
    </source>
</evidence>
<protein>
    <submittedName>
        <fullName evidence="3">Uncharacterized protein</fullName>
    </submittedName>
</protein>
<name>A0A5R8ZMH9_9ACTN</name>
<dbReference type="InterPro" id="IPR011856">
    <property type="entry name" value="tRNA_endonuc-like_dom_sf"/>
</dbReference>
<dbReference type="SUPFAM" id="SSF52540">
    <property type="entry name" value="P-loop containing nucleoside triphosphate hydrolases"/>
    <property type="match status" value="1"/>
</dbReference>
<dbReference type="Proteomes" id="UP000309033">
    <property type="component" value="Unassembled WGS sequence"/>
</dbReference>
<sequence length="774" mass="88729">MIRQRLARTELDRFDIGRLTDFDFEAVCKDLFEEQLAVQLELFAPGKDQGIDLRHFSPKTKDLMVIQCKHWDKKASAALIRHMENVELPKVKKLHPQRYILATSVDLSVNDTNKLYRLLQPHMVSPGDIYGLRDIEAMLRTSPAIVQRHLRLWLSSTGVLQSLLNKRTITRSADLADDIKQAALLYVPNDSYSRAQELLEKRHYCIIAGLPGIGKTTLARILSGTYAATGYDIFEISEDADEINNLWDPDVPQFFYYDDFLGQTTLADKLHKNEDSRLVRLFDRIERTANKRLVLTTREYILEQARQNYERLETEDLHPLTCVVDLGDYTPLIRARILYNHIFFSGLSAENRAHFANPTTYLPIIEHPNFNPRLIERSLRKSISDGDHGHAVQRDLLDNLTRPNRLWEHIVSRQLDALSVDLLTVLYSLDGNSYLRDLHKALSAYVGAPLDNRSLRRSLSVLESTMLKVTPTPPSHPQHHRGPRIEFHNPSIRDYMKEFISEHADTVEKILRAAPFFEQIVSIWTMAHGTNGETIRSHLKAAVGVLSEAIVRTYDSPAIGLATYRSTDGFIISHEADMVHRLSFLLQVLEEIDSSNLLRFAIERLSTIELYSAIYDPAHLVEAVRTIWKSPIPEISQHAERVLEEAIEWLLADLGTRENIEYAQSWLIALGEIVPEEVHETIEEAFERDARVWLDLFLLHGKFTTRDLHDVRTVINRLENMYGETDDVMSAKNALRRAEREAAKDIPPPPEALPKVDKSVTTAIRELFSSLRET</sequence>
<reference evidence="3" key="1">
    <citation type="submission" date="2019-05" db="EMBL/GenBank/DDBJ databases">
        <title>Isolation, diversity and antifungal activity of Actinobacteria from wheat.</title>
        <authorList>
            <person name="Yu B."/>
        </authorList>
    </citation>
    <scope>NUCLEOTIDE SEQUENCE [LARGE SCALE GENOMIC DNA]</scope>
    <source>
        <strain evidence="3">NEAU-HEGS1-5</strain>
    </source>
</reference>
<dbReference type="InterPro" id="IPR007560">
    <property type="entry name" value="Restrct_endonuc_IV_Mrr"/>
</dbReference>
<feature type="domain" description="Novel STAND NTPase 3" evidence="2">
    <location>
        <begin position="186"/>
        <end position="343"/>
    </location>
</feature>
<dbReference type="EMBL" id="VANP01000001">
    <property type="protein sequence ID" value="TLP66056.1"/>
    <property type="molecule type" value="Genomic_DNA"/>
</dbReference>
<organism evidence="3 4">
    <name type="scientific">Microbispora triticiradicis</name>
    <dbReference type="NCBI Taxonomy" id="2200763"/>
    <lineage>
        <taxon>Bacteria</taxon>
        <taxon>Bacillati</taxon>
        <taxon>Actinomycetota</taxon>
        <taxon>Actinomycetes</taxon>
        <taxon>Streptosporangiales</taxon>
        <taxon>Streptosporangiaceae</taxon>
        <taxon>Microbispora</taxon>
    </lineage>
</organism>
<accession>A0A5R8ZMH9</accession>
<dbReference type="Pfam" id="PF04471">
    <property type="entry name" value="Mrr_cat"/>
    <property type="match status" value="1"/>
</dbReference>
<dbReference type="GO" id="GO:0009307">
    <property type="term" value="P:DNA restriction-modification system"/>
    <property type="evidence" value="ECO:0007669"/>
    <property type="project" value="InterPro"/>
</dbReference>
<proteinExistence type="predicted"/>
<dbReference type="InterPro" id="IPR027417">
    <property type="entry name" value="P-loop_NTPase"/>
</dbReference>
<evidence type="ECO:0000313" key="3">
    <source>
        <dbReference type="EMBL" id="TLP66056.1"/>
    </source>
</evidence>
<dbReference type="OrthoDB" id="9806903at2"/>
<comment type="caution">
    <text evidence="3">The sequence shown here is derived from an EMBL/GenBank/DDBJ whole genome shotgun (WGS) entry which is preliminary data.</text>
</comment>